<sequence length="74" mass="8685">MNDDVWSHTDRKSEEEDISWAVFNGDNLILCSDGIYFNDSIWLGWGWHGDELDDDPYLLSVWSHVLYLCNHPLN</sequence>
<dbReference type="AlphaFoldDB" id="A0AAV5NTZ5"/>
<keyword evidence="2" id="KW-1185">Reference proteome</keyword>
<protein>
    <submittedName>
        <fullName evidence="1">Uncharacterized protein</fullName>
    </submittedName>
</protein>
<accession>A0AAV5NTZ5</accession>
<gene>
    <name evidence="1" type="ORF">GCM10007932_32550</name>
</gene>
<evidence type="ECO:0000313" key="2">
    <source>
        <dbReference type="Proteomes" id="UP001156690"/>
    </source>
</evidence>
<reference evidence="2" key="1">
    <citation type="journal article" date="2019" name="Int. J. Syst. Evol. Microbiol.">
        <title>The Global Catalogue of Microorganisms (GCM) 10K type strain sequencing project: providing services to taxonomists for standard genome sequencing and annotation.</title>
        <authorList>
            <consortium name="The Broad Institute Genomics Platform"/>
            <consortium name="The Broad Institute Genome Sequencing Center for Infectious Disease"/>
            <person name="Wu L."/>
            <person name="Ma J."/>
        </authorList>
    </citation>
    <scope>NUCLEOTIDE SEQUENCE [LARGE SCALE GENOMIC DNA]</scope>
    <source>
        <strain evidence="2">NBRC 15640</strain>
    </source>
</reference>
<comment type="caution">
    <text evidence="1">The sequence shown here is derived from an EMBL/GenBank/DDBJ whole genome shotgun (WGS) entry which is preliminary data.</text>
</comment>
<dbReference type="Proteomes" id="UP001156690">
    <property type="component" value="Unassembled WGS sequence"/>
</dbReference>
<name>A0AAV5NTZ5_9VIBR</name>
<dbReference type="EMBL" id="BSNX01000040">
    <property type="protein sequence ID" value="GLQ73895.1"/>
    <property type="molecule type" value="Genomic_DNA"/>
</dbReference>
<proteinExistence type="predicted"/>
<evidence type="ECO:0000313" key="1">
    <source>
        <dbReference type="EMBL" id="GLQ73895.1"/>
    </source>
</evidence>
<organism evidence="1 2">
    <name type="scientific">Vibrio penaeicida</name>
    <dbReference type="NCBI Taxonomy" id="104609"/>
    <lineage>
        <taxon>Bacteria</taxon>
        <taxon>Pseudomonadati</taxon>
        <taxon>Pseudomonadota</taxon>
        <taxon>Gammaproteobacteria</taxon>
        <taxon>Vibrionales</taxon>
        <taxon>Vibrionaceae</taxon>
        <taxon>Vibrio</taxon>
    </lineage>
</organism>